<dbReference type="InterPro" id="IPR003749">
    <property type="entry name" value="ThiS/MoaD-like"/>
</dbReference>
<dbReference type="CDD" id="cd00754">
    <property type="entry name" value="Ubl_MoaD"/>
    <property type="match status" value="1"/>
</dbReference>
<evidence type="ECO:0000256" key="3">
    <source>
        <dbReference type="ARBA" id="ARBA00022553"/>
    </source>
</evidence>
<comment type="pathway">
    <text evidence="1 6">Cofactor biosynthesis; molybdopterin biosynthesis.</text>
</comment>
<dbReference type="Gene3D" id="3.30.1330.40">
    <property type="entry name" value="RutC-like"/>
    <property type="match status" value="1"/>
</dbReference>
<comment type="subcellular location">
    <subcellularLocation>
        <location evidence="6">Cytoplasm</location>
    </subcellularLocation>
</comment>
<dbReference type="GO" id="GO:1990133">
    <property type="term" value="C:molybdopterin adenylyltransferase complex"/>
    <property type="evidence" value="ECO:0007669"/>
    <property type="project" value="TreeGrafter"/>
</dbReference>
<accession>A0A397J6I0</accession>
<dbReference type="GO" id="GO:1990140">
    <property type="term" value="C:molybdopterin synthase complex"/>
    <property type="evidence" value="ECO:0007669"/>
    <property type="project" value="UniProtKB-UniRule"/>
</dbReference>
<evidence type="ECO:0000313" key="8">
    <source>
        <dbReference type="EMBL" id="RHZ80663.1"/>
    </source>
</evidence>
<dbReference type="GO" id="GO:0006777">
    <property type="term" value="P:Mo-molybdopterin cofactor biosynthetic process"/>
    <property type="evidence" value="ECO:0007669"/>
    <property type="project" value="UniProtKB-UniRule"/>
</dbReference>
<dbReference type="Pfam" id="PF01042">
    <property type="entry name" value="Ribonuc_L-PSP"/>
    <property type="match status" value="1"/>
</dbReference>
<evidence type="ECO:0000256" key="7">
    <source>
        <dbReference type="SAM" id="Phobius"/>
    </source>
</evidence>
<feature type="modified residue" description="1-thioglycine; alternate" evidence="6">
    <location>
        <position position="244"/>
    </location>
</feature>
<dbReference type="InterPro" id="IPR028887">
    <property type="entry name" value="MOCS2A_euk"/>
</dbReference>
<dbReference type="Gene3D" id="3.10.20.30">
    <property type="match status" value="1"/>
</dbReference>
<dbReference type="SUPFAM" id="SSF55298">
    <property type="entry name" value="YjgF-like"/>
    <property type="match status" value="1"/>
</dbReference>
<comment type="similarity">
    <text evidence="6">Belongs to the MoaD family. MOCS2A subfamily.</text>
</comment>
<evidence type="ECO:0000313" key="9">
    <source>
        <dbReference type="Proteomes" id="UP000266861"/>
    </source>
</evidence>
<keyword evidence="7" id="KW-0472">Membrane</keyword>
<protein>
    <recommendedName>
        <fullName evidence="6">Molybdopterin synthase sulfur carrier subunit</fullName>
    </recommendedName>
    <alternativeName>
        <fullName evidence="6">Molybdenum cofactor synthesis protein 2 small subunit</fullName>
    </alternativeName>
    <alternativeName>
        <fullName evidence="6">Molybdenum cofactor synthesis protein 2A</fullName>
        <shortName evidence="6">MOCS2A</shortName>
    </alternativeName>
    <alternativeName>
        <fullName evidence="6">Sulfur carrier protein MOCS2A</fullName>
    </alternativeName>
</protein>
<gene>
    <name evidence="8" type="ORF">Glove_134g196</name>
</gene>
<evidence type="ECO:0000256" key="1">
    <source>
        <dbReference type="ARBA" id="ARBA00005046"/>
    </source>
</evidence>
<feature type="modified residue" description="Glycyl adenylate; alternate" evidence="6">
    <location>
        <position position="244"/>
    </location>
</feature>
<dbReference type="PANTHER" id="PTHR33359">
    <property type="entry name" value="MOLYBDOPTERIN SYNTHASE SULFUR CARRIER SUBUNIT"/>
    <property type="match status" value="1"/>
</dbReference>
<keyword evidence="2 6" id="KW-0963">Cytoplasm</keyword>
<reference evidence="8 9" key="1">
    <citation type="submission" date="2018-08" db="EMBL/GenBank/DDBJ databases">
        <title>Genome and evolution of the arbuscular mycorrhizal fungus Diversispora epigaea (formerly Glomus versiforme) and its bacterial endosymbionts.</title>
        <authorList>
            <person name="Sun X."/>
            <person name="Fei Z."/>
            <person name="Harrison M."/>
        </authorList>
    </citation>
    <scope>NUCLEOTIDE SEQUENCE [LARGE SCALE GENOMIC DNA]</scope>
    <source>
        <strain evidence="8 9">IT104</strain>
    </source>
</reference>
<dbReference type="PANTHER" id="PTHR33359:SF1">
    <property type="entry name" value="MOLYBDOPTERIN SYNTHASE SULFUR CARRIER SUBUNIT"/>
    <property type="match status" value="1"/>
</dbReference>
<dbReference type="InterPro" id="IPR012675">
    <property type="entry name" value="Beta-grasp_dom_sf"/>
</dbReference>
<sequence length="244" mass="27451">MSRGNLVGTNIILSDRAQPLANYPHAKEIAGFIFISGISCRKPDNTYEGVNESPNGELELDIREQTRAVIKNIEIILKASSPKASLNNLIDLTVFLIDMKYYSGFNEIYNEFFDAKTGPTRTTIAVKQLPSPQLEHLEYIIYLYFIFFFIFFTMSKEFKVLYFASAKDATNLSSETISFPSSSNSSSISLQELTQILKNRHEKLGKILEHSMYAINMKYVEIDDTSVFVKEGDEVAVIPPVSGG</sequence>
<comment type="PTM">
    <text evidence="6">C-terminal thiocarboxylation occurs in 2 steps, it is first acyl-adenylated (-COAMP) via the hesA/moeB/thiF part of UBA4, then thiocarboxylated (-COSH) via the rhodanese domain of UBA4.</text>
</comment>
<evidence type="ECO:0000256" key="4">
    <source>
        <dbReference type="ARBA" id="ARBA00022741"/>
    </source>
</evidence>
<keyword evidence="4 6" id="KW-0547">Nucleotide-binding</keyword>
<dbReference type="STRING" id="1348612.A0A397J6I0"/>
<organism evidence="8 9">
    <name type="scientific">Diversispora epigaea</name>
    <dbReference type="NCBI Taxonomy" id="1348612"/>
    <lineage>
        <taxon>Eukaryota</taxon>
        <taxon>Fungi</taxon>
        <taxon>Fungi incertae sedis</taxon>
        <taxon>Mucoromycota</taxon>
        <taxon>Glomeromycotina</taxon>
        <taxon>Glomeromycetes</taxon>
        <taxon>Diversisporales</taxon>
        <taxon>Diversisporaceae</taxon>
        <taxon>Diversispora</taxon>
    </lineage>
</organism>
<dbReference type="SUPFAM" id="SSF54285">
    <property type="entry name" value="MoaD/ThiS"/>
    <property type="match status" value="1"/>
</dbReference>
<keyword evidence="5 6" id="KW-0501">Molybdenum cofactor biosynthesis</keyword>
<dbReference type="Proteomes" id="UP000266861">
    <property type="component" value="Unassembled WGS sequence"/>
</dbReference>
<keyword evidence="7" id="KW-1133">Transmembrane helix</keyword>
<dbReference type="InterPro" id="IPR044672">
    <property type="entry name" value="MOCS2A"/>
</dbReference>
<comment type="subunit">
    <text evidence="6">Heterotetramer; composed of 2 small (MOCS2A) and 2 large (MOCS2B) subunits.</text>
</comment>
<evidence type="ECO:0000256" key="5">
    <source>
        <dbReference type="ARBA" id="ARBA00023150"/>
    </source>
</evidence>
<dbReference type="HAMAP" id="MF_03051">
    <property type="entry name" value="MOCS2A"/>
    <property type="match status" value="1"/>
</dbReference>
<dbReference type="InterPro" id="IPR016155">
    <property type="entry name" value="Mopterin_synth/thiamin_S_b"/>
</dbReference>
<dbReference type="InterPro" id="IPR006175">
    <property type="entry name" value="YjgF/YER057c/UK114"/>
</dbReference>
<dbReference type="CDD" id="cd00448">
    <property type="entry name" value="YjgF_YER057c_UK114_family"/>
    <property type="match status" value="1"/>
</dbReference>
<evidence type="ECO:0000256" key="6">
    <source>
        <dbReference type="HAMAP-Rule" id="MF_03051"/>
    </source>
</evidence>
<evidence type="ECO:0000256" key="2">
    <source>
        <dbReference type="ARBA" id="ARBA00022490"/>
    </source>
</evidence>
<name>A0A397J6I0_9GLOM</name>
<dbReference type="GO" id="GO:0030366">
    <property type="term" value="F:molybdopterin synthase activity"/>
    <property type="evidence" value="ECO:0007669"/>
    <property type="project" value="UniProtKB-UniRule"/>
</dbReference>
<keyword evidence="7" id="KW-0812">Transmembrane</keyword>
<dbReference type="UniPathway" id="UPA00344"/>
<dbReference type="GO" id="GO:0000166">
    <property type="term" value="F:nucleotide binding"/>
    <property type="evidence" value="ECO:0007669"/>
    <property type="project" value="UniProtKB-KW"/>
</dbReference>
<keyword evidence="9" id="KW-1185">Reference proteome</keyword>
<keyword evidence="3 6" id="KW-0597">Phosphoprotein</keyword>
<dbReference type="OrthoDB" id="309640at2759"/>
<comment type="function">
    <text evidence="6">Acts as a sulfur carrier required for molybdopterin biosynthesis. Component of the molybdopterin synthase complex that catalyzes the conversion of precursor Z into molybdopterin by mediating the incorporation of 2 sulfur atoms into precursor Z to generate a dithiolene group. In the complex, serves as sulfur donor by being thiocarboxylated (-COSH) at its C-terminus by UBA4. After interaction with MOCS2B, the sulfur is then transferred to precursor Z to form molybdopterin.</text>
</comment>
<proteinExistence type="inferred from homology"/>
<dbReference type="Pfam" id="PF02597">
    <property type="entry name" value="ThiS"/>
    <property type="match status" value="1"/>
</dbReference>
<dbReference type="FunFam" id="3.10.20.30:FF:000010">
    <property type="entry name" value="Molybdopterin synthase sulfur carrier subunit"/>
    <property type="match status" value="1"/>
</dbReference>
<dbReference type="InterPro" id="IPR035959">
    <property type="entry name" value="RutC-like_sf"/>
</dbReference>
<feature type="transmembrane region" description="Helical" evidence="7">
    <location>
        <begin position="139"/>
        <end position="155"/>
    </location>
</feature>
<comment type="caution">
    <text evidence="8">The sequence shown here is derived from an EMBL/GenBank/DDBJ whole genome shotgun (WGS) entry which is preliminary data.</text>
</comment>
<dbReference type="AlphaFoldDB" id="A0A397J6I0"/>
<dbReference type="EMBL" id="PQFF01000125">
    <property type="protein sequence ID" value="RHZ80663.1"/>
    <property type="molecule type" value="Genomic_DNA"/>
</dbReference>